<evidence type="ECO:0000313" key="8">
    <source>
        <dbReference type="Proteomes" id="UP001244011"/>
    </source>
</evidence>
<feature type="region of interest" description="Disordered" evidence="6">
    <location>
        <begin position="56"/>
        <end position="94"/>
    </location>
</feature>
<dbReference type="GO" id="GO:0005634">
    <property type="term" value="C:nucleus"/>
    <property type="evidence" value="ECO:0007669"/>
    <property type="project" value="TreeGrafter"/>
</dbReference>
<reference evidence="7" key="1">
    <citation type="submission" date="2023-06" db="EMBL/GenBank/DDBJ databases">
        <title>Genome-scale phylogeny and comparative genomics of the fungal order Sordariales.</title>
        <authorList>
            <consortium name="Lawrence Berkeley National Laboratory"/>
            <person name="Hensen N."/>
            <person name="Bonometti L."/>
            <person name="Westerberg I."/>
            <person name="Brannstrom I.O."/>
            <person name="Guillou S."/>
            <person name="Cros-Aarteil S."/>
            <person name="Calhoun S."/>
            <person name="Haridas S."/>
            <person name="Kuo A."/>
            <person name="Mondo S."/>
            <person name="Pangilinan J."/>
            <person name="Riley R."/>
            <person name="Labutti K."/>
            <person name="Andreopoulos B."/>
            <person name="Lipzen A."/>
            <person name="Chen C."/>
            <person name="Yanf M."/>
            <person name="Daum C."/>
            <person name="Ng V."/>
            <person name="Clum A."/>
            <person name="Steindorff A."/>
            <person name="Ohm R."/>
            <person name="Martin F."/>
            <person name="Silar P."/>
            <person name="Natvig D."/>
            <person name="Lalanne C."/>
            <person name="Gautier V."/>
            <person name="Ament-Velasquez S.L."/>
            <person name="Kruys A."/>
            <person name="Hutchinson M.I."/>
            <person name="Powell A.J."/>
            <person name="Barry K."/>
            <person name="Miller A.N."/>
            <person name="Grigoriev I.V."/>
            <person name="Debuchy R."/>
            <person name="Gladieux P."/>
            <person name="Thoren M.H."/>
            <person name="Johannesson H."/>
        </authorList>
    </citation>
    <scope>NUCLEOTIDE SEQUENCE</scope>
    <source>
        <strain evidence="7">8032-3</strain>
    </source>
</reference>
<evidence type="ECO:0000313" key="7">
    <source>
        <dbReference type="EMBL" id="KAK1772459.1"/>
    </source>
</evidence>
<organism evidence="7 8">
    <name type="scientific">Phialemonium atrogriseum</name>
    <dbReference type="NCBI Taxonomy" id="1093897"/>
    <lineage>
        <taxon>Eukaryota</taxon>
        <taxon>Fungi</taxon>
        <taxon>Dikarya</taxon>
        <taxon>Ascomycota</taxon>
        <taxon>Pezizomycotina</taxon>
        <taxon>Sordariomycetes</taxon>
        <taxon>Sordariomycetidae</taxon>
        <taxon>Cephalothecales</taxon>
        <taxon>Cephalothecaceae</taxon>
        <taxon>Phialemonium</taxon>
    </lineage>
</organism>
<dbReference type="PANTHER" id="PTHR13475">
    <property type="entry name" value="NEUGRIN"/>
    <property type="match status" value="1"/>
</dbReference>
<dbReference type="GO" id="GO:0005739">
    <property type="term" value="C:mitochondrion"/>
    <property type="evidence" value="ECO:0007669"/>
    <property type="project" value="UniProtKB-SubCell"/>
</dbReference>
<evidence type="ECO:0000256" key="6">
    <source>
        <dbReference type="SAM" id="MobiDB-lite"/>
    </source>
</evidence>
<evidence type="ECO:0000256" key="5">
    <source>
        <dbReference type="ARBA" id="ARBA00022946"/>
    </source>
</evidence>
<proteinExistence type="inferred from homology"/>
<gene>
    <name evidence="7" type="ORF">QBC33DRAFT_10927</name>
</gene>
<comment type="subcellular location">
    <subcellularLocation>
        <location evidence="2">Mitochondrion</location>
    </subcellularLocation>
</comment>
<dbReference type="AlphaFoldDB" id="A0AAJ0CC12"/>
<comment type="function">
    <text evidence="1">Required for respiratory activity and maintenance and expression of the mitochondrial genome.</text>
</comment>
<feature type="compositionally biased region" description="Basic and acidic residues" evidence="6">
    <location>
        <begin position="210"/>
        <end position="226"/>
    </location>
</feature>
<dbReference type="Proteomes" id="UP001244011">
    <property type="component" value="Unassembled WGS sequence"/>
</dbReference>
<comment type="similarity">
    <text evidence="3">Belongs to the RRG9 family.</text>
</comment>
<name>A0AAJ0CC12_9PEZI</name>
<comment type="caution">
    <text evidence="7">The sequence shown here is derived from an EMBL/GenBank/DDBJ whole genome shotgun (WGS) entry which is preliminary data.</text>
</comment>
<dbReference type="RefSeq" id="XP_060288672.1">
    <property type="nucleotide sequence ID" value="XM_060421906.1"/>
</dbReference>
<keyword evidence="5" id="KW-0809">Transit peptide</keyword>
<protein>
    <recommendedName>
        <fullName evidence="4">Required for respiratory growth protein 9, mitochondrial</fullName>
    </recommendedName>
</protein>
<feature type="region of interest" description="Disordered" evidence="6">
    <location>
        <begin position="205"/>
        <end position="246"/>
    </location>
</feature>
<evidence type="ECO:0000256" key="3">
    <source>
        <dbReference type="ARBA" id="ARBA00010895"/>
    </source>
</evidence>
<feature type="compositionally biased region" description="Polar residues" evidence="6">
    <location>
        <begin position="235"/>
        <end position="246"/>
    </location>
</feature>
<evidence type="ECO:0000256" key="2">
    <source>
        <dbReference type="ARBA" id="ARBA00004173"/>
    </source>
</evidence>
<dbReference type="InterPro" id="IPR010487">
    <property type="entry name" value="NGRN/Rrg9"/>
</dbReference>
<keyword evidence="8" id="KW-1185">Reference proteome</keyword>
<dbReference type="Pfam" id="PF06413">
    <property type="entry name" value="Neugrin"/>
    <property type="match status" value="1"/>
</dbReference>
<feature type="compositionally biased region" description="Basic and acidic residues" evidence="6">
    <location>
        <begin position="59"/>
        <end position="68"/>
    </location>
</feature>
<evidence type="ECO:0000256" key="4">
    <source>
        <dbReference type="ARBA" id="ARBA00013566"/>
    </source>
</evidence>
<dbReference type="PANTHER" id="PTHR13475:SF3">
    <property type="entry name" value="NEUGRIN"/>
    <property type="match status" value="1"/>
</dbReference>
<accession>A0AAJ0CC12</accession>
<sequence>MNCSCRTAALRIFVRSIAESHIPAQAYRPSHVFPPQTQIRTAKTVHGTFHRSFGTTAVPRKEGRRDISFDEFGEGGSTVTPRSRQTKARKQDAPIDDSYEVADPRRKETWQVQKAVLKAKFPEGWNPRKRLSPDALEGIRALHQQFPEEYSTEILAQKFEVSPEAIRRILRSKWSPSPEEEVDRQERWFSRGKKVWERWAALGKKPPQRWRREGITRDPSWNEKSDAGQGRRSRASAQKKLSQTLL</sequence>
<evidence type="ECO:0000256" key="1">
    <source>
        <dbReference type="ARBA" id="ARBA00003548"/>
    </source>
</evidence>
<dbReference type="GeneID" id="85305093"/>
<dbReference type="EMBL" id="MU838997">
    <property type="protein sequence ID" value="KAK1772459.1"/>
    <property type="molecule type" value="Genomic_DNA"/>
</dbReference>